<gene>
    <name evidence="2" type="ORF">Desgi_2169</name>
</gene>
<dbReference type="SUPFAM" id="SSF47413">
    <property type="entry name" value="lambda repressor-like DNA-binding domains"/>
    <property type="match status" value="1"/>
</dbReference>
<name>R4KM52_9FIRM</name>
<dbReference type="AlphaFoldDB" id="R4KM52"/>
<dbReference type="PANTHER" id="PTHR37301:SF1">
    <property type="entry name" value="DNA-BINDING PROTEIN"/>
    <property type="match status" value="1"/>
</dbReference>
<organism evidence="2 3">
    <name type="scientific">Desulfoscipio gibsoniae DSM 7213</name>
    <dbReference type="NCBI Taxonomy" id="767817"/>
    <lineage>
        <taxon>Bacteria</taxon>
        <taxon>Bacillati</taxon>
        <taxon>Bacillota</taxon>
        <taxon>Clostridia</taxon>
        <taxon>Eubacteriales</taxon>
        <taxon>Desulfallaceae</taxon>
        <taxon>Desulfoscipio</taxon>
    </lineage>
</organism>
<reference evidence="2 3" key="1">
    <citation type="submission" date="2012-01" db="EMBL/GenBank/DDBJ databases">
        <title>Complete sequence of Desulfotomaculum gibsoniae DSM 7213.</title>
        <authorList>
            <consortium name="US DOE Joint Genome Institute"/>
            <person name="Lucas S."/>
            <person name="Han J."/>
            <person name="Lapidus A."/>
            <person name="Cheng J.-F."/>
            <person name="Goodwin L."/>
            <person name="Pitluck S."/>
            <person name="Peters L."/>
            <person name="Ovchinnikova G."/>
            <person name="Teshima H."/>
            <person name="Detter J.C."/>
            <person name="Han C."/>
            <person name="Tapia R."/>
            <person name="Land M."/>
            <person name="Hauser L."/>
            <person name="Kyrpides N."/>
            <person name="Ivanova N."/>
            <person name="Pagani I."/>
            <person name="Parshina S."/>
            <person name="Plugge C."/>
            <person name="Muyzer G."/>
            <person name="Kuever J."/>
            <person name="Ivanova A."/>
            <person name="Nazina T."/>
            <person name="Klenk H.-P."/>
            <person name="Brambilla E."/>
            <person name="Spring S."/>
            <person name="Stams A.F."/>
            <person name="Woyke T."/>
        </authorList>
    </citation>
    <scope>NUCLEOTIDE SEQUENCE [LARGE SCALE GENOMIC DNA]</scope>
    <source>
        <strain evidence="2 3">DSM 7213</strain>
    </source>
</reference>
<dbReference type="STRING" id="767817.Desgi_2169"/>
<dbReference type="KEGG" id="dgi:Desgi_2169"/>
<keyword evidence="3" id="KW-1185">Reference proteome</keyword>
<evidence type="ECO:0000259" key="1">
    <source>
        <dbReference type="PROSITE" id="PS50943"/>
    </source>
</evidence>
<proteinExistence type="predicted"/>
<dbReference type="Proteomes" id="UP000013520">
    <property type="component" value="Chromosome"/>
</dbReference>
<dbReference type="RefSeq" id="WP_006522029.1">
    <property type="nucleotide sequence ID" value="NC_021184.1"/>
</dbReference>
<accession>R4KM52</accession>
<evidence type="ECO:0000313" key="2">
    <source>
        <dbReference type="EMBL" id="AGL01600.1"/>
    </source>
</evidence>
<dbReference type="GO" id="GO:0003677">
    <property type="term" value="F:DNA binding"/>
    <property type="evidence" value="ECO:0007669"/>
    <property type="project" value="InterPro"/>
</dbReference>
<dbReference type="PROSITE" id="PS50943">
    <property type="entry name" value="HTH_CROC1"/>
    <property type="match status" value="1"/>
</dbReference>
<dbReference type="Pfam" id="PF13443">
    <property type="entry name" value="HTH_26"/>
    <property type="match status" value="1"/>
</dbReference>
<dbReference type="EMBL" id="CP003273">
    <property type="protein sequence ID" value="AGL01600.1"/>
    <property type="molecule type" value="Genomic_DNA"/>
</dbReference>
<dbReference type="eggNOG" id="COG3655">
    <property type="taxonomic scope" value="Bacteria"/>
</dbReference>
<dbReference type="OrthoDB" id="9805309at2"/>
<evidence type="ECO:0000313" key="3">
    <source>
        <dbReference type="Proteomes" id="UP000013520"/>
    </source>
</evidence>
<dbReference type="PANTHER" id="PTHR37301">
    <property type="entry name" value="DNA-BINDING PROTEIN-RELATED"/>
    <property type="match status" value="1"/>
</dbReference>
<dbReference type="Gene3D" id="1.10.260.40">
    <property type="entry name" value="lambda repressor-like DNA-binding domains"/>
    <property type="match status" value="1"/>
</dbReference>
<protein>
    <submittedName>
        <fullName evidence="2">Putative transcriptional regulator</fullName>
    </submittedName>
</protein>
<sequence>MIKFKLDRLLFEKGNMKIPKLQEMSGVNKNTLYAIYKGSITRVDVSVIDRICSALNVQPGDLMEYVKEESADAAQVQSYPFLG</sequence>
<feature type="domain" description="HTH cro/C1-type" evidence="1">
    <location>
        <begin position="23"/>
        <end position="62"/>
    </location>
</feature>
<dbReference type="InterPro" id="IPR001387">
    <property type="entry name" value="Cro/C1-type_HTH"/>
</dbReference>
<dbReference type="HOGENOM" id="CLU_066192_31_3_9"/>
<dbReference type="InterPro" id="IPR010982">
    <property type="entry name" value="Lambda_DNA-bd_dom_sf"/>
</dbReference>